<gene>
    <name evidence="4" type="ORF">RXV79_15410</name>
</gene>
<feature type="transmembrane region" description="Helical" evidence="1">
    <location>
        <begin position="254"/>
        <end position="271"/>
    </location>
</feature>
<keyword evidence="1" id="KW-1133">Transmembrane helix</keyword>
<dbReference type="InterPro" id="IPR043968">
    <property type="entry name" value="SGNH"/>
</dbReference>
<feature type="domain" description="SGNH" evidence="3">
    <location>
        <begin position="414"/>
        <end position="645"/>
    </location>
</feature>
<evidence type="ECO:0000313" key="4">
    <source>
        <dbReference type="EMBL" id="WOB06312.1"/>
    </source>
</evidence>
<proteinExistence type="predicted"/>
<feature type="transmembrane region" description="Helical" evidence="1">
    <location>
        <begin position="21"/>
        <end position="39"/>
    </location>
</feature>
<evidence type="ECO:0000259" key="2">
    <source>
        <dbReference type="Pfam" id="PF01757"/>
    </source>
</evidence>
<dbReference type="Pfam" id="PF01757">
    <property type="entry name" value="Acyl_transf_3"/>
    <property type="match status" value="1"/>
</dbReference>
<protein>
    <submittedName>
        <fullName evidence="4">Acyltransferase family protein</fullName>
        <ecNumber evidence="4">2.3.1.-</ecNumber>
    </submittedName>
</protein>
<accession>A0ABZ0CTQ7</accession>
<organism evidence="4 5">
    <name type="scientific">Piscinibacter gummiphilus</name>
    <dbReference type="NCBI Taxonomy" id="946333"/>
    <lineage>
        <taxon>Bacteria</taxon>
        <taxon>Pseudomonadati</taxon>
        <taxon>Pseudomonadota</taxon>
        <taxon>Betaproteobacteria</taxon>
        <taxon>Burkholderiales</taxon>
        <taxon>Sphaerotilaceae</taxon>
        <taxon>Piscinibacter</taxon>
    </lineage>
</organism>
<dbReference type="InterPro" id="IPR002656">
    <property type="entry name" value="Acyl_transf_3_dom"/>
</dbReference>
<dbReference type="InterPro" id="IPR050879">
    <property type="entry name" value="Acyltransferase_3"/>
</dbReference>
<feature type="transmembrane region" description="Helical" evidence="1">
    <location>
        <begin position="155"/>
        <end position="171"/>
    </location>
</feature>
<feature type="transmembrane region" description="Helical" evidence="1">
    <location>
        <begin position="45"/>
        <end position="63"/>
    </location>
</feature>
<dbReference type="PANTHER" id="PTHR23028:SF53">
    <property type="entry name" value="ACYL_TRANSF_3 DOMAIN-CONTAINING PROTEIN"/>
    <property type="match status" value="1"/>
</dbReference>
<feature type="transmembrane region" description="Helical" evidence="1">
    <location>
        <begin position="228"/>
        <end position="248"/>
    </location>
</feature>
<dbReference type="Pfam" id="PF19040">
    <property type="entry name" value="SGNH"/>
    <property type="match status" value="1"/>
</dbReference>
<name>A0ABZ0CTQ7_9BURK</name>
<evidence type="ECO:0000313" key="5">
    <source>
        <dbReference type="Proteomes" id="UP001303946"/>
    </source>
</evidence>
<dbReference type="EMBL" id="CP136336">
    <property type="protein sequence ID" value="WOB06312.1"/>
    <property type="molecule type" value="Genomic_DNA"/>
</dbReference>
<feature type="transmembrane region" description="Helical" evidence="1">
    <location>
        <begin position="84"/>
        <end position="102"/>
    </location>
</feature>
<dbReference type="EC" id="2.3.1.-" evidence="4"/>
<keyword evidence="5" id="KW-1185">Reference proteome</keyword>
<keyword evidence="1" id="KW-0472">Membrane</keyword>
<keyword evidence="4" id="KW-0808">Transferase</keyword>
<dbReference type="Proteomes" id="UP001303946">
    <property type="component" value="Chromosome"/>
</dbReference>
<reference evidence="4 5" key="1">
    <citation type="submission" date="2023-10" db="EMBL/GenBank/DDBJ databases">
        <title>Bacteria for the degradation of biodegradable plastic PBAT(Polybutylene adipate terephthalate).</title>
        <authorList>
            <person name="Weon H.-Y."/>
            <person name="Yeon J."/>
        </authorList>
    </citation>
    <scope>NUCLEOTIDE SEQUENCE [LARGE SCALE GENOMIC DNA]</scope>
    <source>
        <strain evidence="4 5">SBD 7-3</strain>
    </source>
</reference>
<keyword evidence="1" id="KW-0812">Transmembrane</keyword>
<feature type="transmembrane region" description="Helical" evidence="1">
    <location>
        <begin position="178"/>
        <end position="195"/>
    </location>
</feature>
<dbReference type="GO" id="GO:0016746">
    <property type="term" value="F:acyltransferase activity"/>
    <property type="evidence" value="ECO:0007669"/>
    <property type="project" value="UniProtKB-KW"/>
</dbReference>
<feature type="transmembrane region" description="Helical" evidence="1">
    <location>
        <begin position="361"/>
        <end position="381"/>
    </location>
</feature>
<evidence type="ECO:0000256" key="1">
    <source>
        <dbReference type="SAM" id="Phobius"/>
    </source>
</evidence>
<evidence type="ECO:0000259" key="3">
    <source>
        <dbReference type="Pfam" id="PF19040"/>
    </source>
</evidence>
<keyword evidence="4" id="KW-0012">Acyltransferase</keyword>
<feature type="transmembrane region" description="Helical" evidence="1">
    <location>
        <begin position="320"/>
        <end position="341"/>
    </location>
</feature>
<feature type="domain" description="Acyltransferase 3" evidence="2">
    <location>
        <begin position="18"/>
        <end position="339"/>
    </location>
</feature>
<dbReference type="PANTHER" id="PTHR23028">
    <property type="entry name" value="ACETYLTRANSFERASE"/>
    <property type="match status" value="1"/>
</dbReference>
<sequence length="661" mass="72798">MQVVSHPAREGGISYRPDIDGLRTIAVLLVVVFHFHLFAGGDSGFVGVDVFFVISGYLITAIIRQQVGAQRFSLVGFWAKRLRRLAPALFVVLAAVLAYGALRMVQADFEQLAEEVIATQFYVANIYFWRNVNYFGLQAGSIYLLHTWSLSVEEQFYILYPLMLVLVLKFAPRRAPLILLGAALVSFALNLALVGTKPEAVFYLMPTRAWELLMGALLTWAPRPRHHMLAQLLGVAGVILVVSAVVGYTADTRFPGAFALLPTLGASSLILAGAEAEAWSTRLLSTSPMVAIGRLSYSLYLVHWPINVFASQELGDGYTLGWRVAMMALCFLVSVLIYRWVETPFRDGSLMPRIRHLVKGYGAGLVASVALCATVIATHGMPQRLPPDVARMGAFANDRPSDRCPESRTASEAARPALCSLGAADRPQEWLVWGDSHAWAAQEAIDLWLKNTGQAGRFAFMHSCPPLWGVHIPRGGTACHALNDAMMATAVQDPRVRKVFLVSTWHQGAGWLATSPDRHLNLQDSLALFQRQFDATVRELQAHGKEVYVWEPLPGARAHVPRRAATALMRGEPARLDFSFTEYREQTDFFFQALERNRPYIAGSFSPSQVLCRAGACASVVDGDPVYFDSGHLARSGSTRWAQALAAQMSGPPVLQSRLMR</sequence>
<dbReference type="RefSeq" id="WP_316698716.1">
    <property type="nucleotide sequence ID" value="NZ_CP136336.1"/>
</dbReference>